<feature type="domain" description="AMP-dependent ligase C-terminal" evidence="7">
    <location>
        <begin position="334"/>
        <end position="430"/>
    </location>
</feature>
<organism evidence="8 11">
    <name type="scientific">Methanococcus maripaludis</name>
    <name type="common">Methanococcus deltae</name>
    <dbReference type="NCBI Taxonomy" id="39152"/>
    <lineage>
        <taxon>Archaea</taxon>
        <taxon>Methanobacteriati</taxon>
        <taxon>Methanobacteriota</taxon>
        <taxon>Methanomada group</taxon>
        <taxon>Methanococci</taxon>
        <taxon>Methanococcales</taxon>
        <taxon>Methanococcaceae</taxon>
        <taxon>Methanococcus</taxon>
    </lineage>
</organism>
<dbReference type="Pfam" id="PF14535">
    <property type="entry name" value="AMP-binding_C_2"/>
    <property type="match status" value="1"/>
</dbReference>
<dbReference type="Proteomes" id="UP000239462">
    <property type="component" value="Chromosome"/>
</dbReference>
<evidence type="ECO:0000313" key="9">
    <source>
        <dbReference type="EMBL" id="MBA2864858.1"/>
    </source>
</evidence>
<dbReference type="AlphaFoldDB" id="A0A2L1CAK2"/>
<dbReference type="InterPro" id="IPR045851">
    <property type="entry name" value="AMP-bd_C_sf"/>
</dbReference>
<evidence type="ECO:0000256" key="3">
    <source>
        <dbReference type="ARBA" id="ARBA00022598"/>
    </source>
</evidence>
<evidence type="ECO:0000313" key="13">
    <source>
        <dbReference type="Proteomes" id="UP000590564"/>
    </source>
</evidence>
<dbReference type="EMBL" id="CP026606">
    <property type="protein sequence ID" value="AVB76333.1"/>
    <property type="molecule type" value="Genomic_DNA"/>
</dbReference>
<dbReference type="InterPro" id="IPR042099">
    <property type="entry name" value="ANL_N_sf"/>
</dbReference>
<evidence type="ECO:0000256" key="4">
    <source>
        <dbReference type="ARBA" id="ARBA00022741"/>
    </source>
</evidence>
<keyword evidence="4" id="KW-0547">Nucleotide-binding</keyword>
<dbReference type="Proteomes" id="UP000567099">
    <property type="component" value="Unassembled WGS sequence"/>
</dbReference>
<sequence length="433" mass="48514">MIWSKEETWDRKEIEKIQLERLKESVKRAYENVSLYKEKFDSIGLKPEDINTLDDLKKIPFTVKDDFRANYPFGMFAVPKKEVVRIHASSGTTGKPTVVGYTKKDIRTWAELISRVVTAAGVTDEDTAQIAFGYGLFTGGFGLHYGLENVGASVIPMSSGNTEKQIMLMKDFETTVLICTPSYALYIAEVAEKMGIDPKKDLKVRIGLFGGEACSESARAEIESKWGILATQNYGMSELMGPGVSGDCEYQCGMHISEDHFIAEIIDPKTGEVLPEGEIGELVITTLTKEALPVLRYRTKDMTSLTYEKCKCGRTTARMLKIRGRSDDMLIIRGVNVFPTQIESVLEGIEEIGPHYEIIVTKNGHLDQMTINIELADGKFLEKFSCLEQISKKVDHKLKTVLGLSSKINIVQPRTLERFEGKAKRVKDLRNVN</sequence>
<keyword evidence="5" id="KW-0175">Coiled coil</keyword>
<protein>
    <submittedName>
        <fullName evidence="9">Phenylacetate-CoA ligase</fullName>
        <ecNumber evidence="8 9">6.2.1.30</ecNumber>
    </submittedName>
    <submittedName>
        <fullName evidence="8">Phenylacetate-coenzyme A ligase</fullName>
    </submittedName>
</protein>
<dbReference type="EMBL" id="JACDUO010000003">
    <property type="protein sequence ID" value="MBA2864858.1"/>
    <property type="molecule type" value="Genomic_DNA"/>
</dbReference>
<dbReference type="EC" id="6.2.1.30" evidence="8 9"/>
<dbReference type="SUPFAM" id="SSF56801">
    <property type="entry name" value="Acetyl-CoA synthetase-like"/>
    <property type="match status" value="1"/>
</dbReference>
<evidence type="ECO:0000313" key="10">
    <source>
        <dbReference type="EMBL" id="MBB6497603.1"/>
    </source>
</evidence>
<dbReference type="FunFam" id="3.40.50.12780:FF:000016">
    <property type="entry name" value="Phenylacetate-coenzyme A ligase"/>
    <property type="match status" value="1"/>
</dbReference>
<reference evidence="9 12" key="3">
    <citation type="submission" date="2020-07" db="EMBL/GenBank/DDBJ databases">
        <title>Genomic Encyclopedia of Type Strains, Phase IV (KMG-V): Genome sequencing to study the core and pangenomes of soil and plant-associated prokaryotes.</title>
        <authorList>
            <person name="Whitman W."/>
        </authorList>
    </citation>
    <scope>NUCLEOTIDE SEQUENCE [LARGE SCALE GENOMIC DNA]</scope>
    <source>
        <strain evidence="9 12">C13</strain>
        <strain evidence="10 13">D1</strain>
    </source>
</reference>
<feature type="domain" description="AMP-dependent synthetase/ligase" evidence="6">
    <location>
        <begin position="79"/>
        <end position="285"/>
    </location>
</feature>
<dbReference type="Proteomes" id="UP000590564">
    <property type="component" value="Unassembled WGS sequence"/>
</dbReference>
<dbReference type="EMBL" id="JACHED010000004">
    <property type="protein sequence ID" value="MBB6497603.1"/>
    <property type="molecule type" value="Genomic_DNA"/>
</dbReference>
<dbReference type="CDD" id="cd05913">
    <property type="entry name" value="PaaK"/>
    <property type="match status" value="1"/>
</dbReference>
<dbReference type="Gene3D" id="3.40.50.12780">
    <property type="entry name" value="N-terminal domain of ligase-like"/>
    <property type="match status" value="1"/>
</dbReference>
<dbReference type="Pfam" id="PF00501">
    <property type="entry name" value="AMP-binding"/>
    <property type="match status" value="1"/>
</dbReference>
<keyword evidence="3 8" id="KW-0436">Ligase</keyword>
<comment type="subunit">
    <text evidence="2">Monomer.</text>
</comment>
<dbReference type="InterPro" id="IPR028154">
    <property type="entry name" value="AMP-dep_Lig_C"/>
</dbReference>
<dbReference type="PANTHER" id="PTHR43439">
    <property type="entry name" value="PHENYLACETATE-COENZYME A LIGASE"/>
    <property type="match status" value="1"/>
</dbReference>
<dbReference type="KEGG" id="mmad:MMJJ_09240"/>
<dbReference type="InterPro" id="IPR000873">
    <property type="entry name" value="AMP-dep_synth/lig_dom"/>
</dbReference>
<dbReference type="InterPro" id="IPR011880">
    <property type="entry name" value="PA_CoA_ligase"/>
</dbReference>
<accession>A0A2L1CAK2</accession>
<dbReference type="GO" id="GO:0010124">
    <property type="term" value="P:phenylacetate catabolic process"/>
    <property type="evidence" value="ECO:0007669"/>
    <property type="project" value="InterPro"/>
</dbReference>
<feature type="coiled-coil region" evidence="5">
    <location>
        <begin position="12"/>
        <end position="39"/>
    </location>
</feature>
<evidence type="ECO:0000256" key="5">
    <source>
        <dbReference type="SAM" id="Coils"/>
    </source>
</evidence>
<comment type="pathway">
    <text evidence="1">Aromatic compound metabolism.</text>
</comment>
<name>A0A2L1CAK2_METMI</name>
<proteinExistence type="predicted"/>
<dbReference type="GO" id="GO:0047475">
    <property type="term" value="F:phenylacetate-CoA ligase activity"/>
    <property type="evidence" value="ECO:0007669"/>
    <property type="project" value="UniProtKB-EC"/>
</dbReference>
<dbReference type="GO" id="GO:0000166">
    <property type="term" value="F:nucleotide binding"/>
    <property type="evidence" value="ECO:0007669"/>
    <property type="project" value="UniProtKB-KW"/>
</dbReference>
<evidence type="ECO:0000256" key="2">
    <source>
        <dbReference type="ARBA" id="ARBA00011245"/>
    </source>
</evidence>
<reference evidence="8" key="2">
    <citation type="submission" date="2018-02" db="EMBL/GenBank/DDBJ databases">
        <title>Complete genome sequence of the Methanococcus maripaludis type strain JJ (DSM 2067), a model for selenoprotein synthesis in Archaea.</title>
        <authorList>
            <person name="Poehlein A."/>
            <person name="Heym D."/>
            <person name="Quitzke V."/>
            <person name="Fersch J."/>
            <person name="Daniel R."/>
            <person name="Rother M."/>
        </authorList>
    </citation>
    <scope>NUCLEOTIDE SEQUENCE [LARGE SCALE GENOMIC DNA]</scope>
    <source>
        <strain evidence="8">DSM 2067</strain>
    </source>
</reference>
<dbReference type="InterPro" id="IPR051414">
    <property type="entry name" value="Adenylate-forming_Reductase"/>
</dbReference>
<evidence type="ECO:0000259" key="6">
    <source>
        <dbReference type="Pfam" id="PF00501"/>
    </source>
</evidence>
<evidence type="ECO:0000259" key="7">
    <source>
        <dbReference type="Pfam" id="PF14535"/>
    </source>
</evidence>
<evidence type="ECO:0000313" key="8">
    <source>
        <dbReference type="EMBL" id="AVB76333.1"/>
    </source>
</evidence>
<evidence type="ECO:0000256" key="1">
    <source>
        <dbReference type="ARBA" id="ARBA00005211"/>
    </source>
</evidence>
<dbReference type="RefSeq" id="WP_104837879.1">
    <property type="nucleotide sequence ID" value="NZ_CP026606.1"/>
</dbReference>
<evidence type="ECO:0000313" key="11">
    <source>
        <dbReference type="Proteomes" id="UP000239462"/>
    </source>
</evidence>
<dbReference type="Gene3D" id="3.30.300.30">
    <property type="match status" value="1"/>
</dbReference>
<gene>
    <name evidence="8" type="primary">paaK_3</name>
    <name evidence="9" type="ORF">HNP94_001886</name>
    <name evidence="10" type="ORF">HNP96_001651</name>
    <name evidence="8" type="ORF">MMJJ_09240</name>
</gene>
<dbReference type="PIRSF" id="PIRSF006444">
    <property type="entry name" value="PaaK"/>
    <property type="match status" value="1"/>
</dbReference>
<dbReference type="GeneID" id="36102012"/>
<evidence type="ECO:0000313" key="12">
    <source>
        <dbReference type="Proteomes" id="UP000567099"/>
    </source>
</evidence>
<reference evidence="11" key="1">
    <citation type="journal article" date="2018" name="Genome Announc.">
        <title>Complete Genome Sequence of the Methanococcus maripaludis Type Strain JJ (DSM 2067), a Model for Selenoprotein Synthesis in Archaea.</title>
        <authorList>
            <person name="Poehlein A."/>
            <person name="Heym D."/>
            <person name="Quitzke V."/>
            <person name="Fersch J."/>
            <person name="Daniel R."/>
            <person name="Rother M."/>
        </authorList>
    </citation>
    <scope>NUCLEOTIDE SEQUENCE [LARGE SCALE GENOMIC DNA]</scope>
    <source>
        <strain evidence="11">DSM 2067</strain>
    </source>
</reference>
<dbReference type="PANTHER" id="PTHR43439:SF1">
    <property type="entry name" value="PHENYLACETATE-COENZYME A LIGASE"/>
    <property type="match status" value="1"/>
</dbReference>